<feature type="transmembrane region" description="Helical" evidence="1">
    <location>
        <begin position="116"/>
        <end position="138"/>
    </location>
</feature>
<dbReference type="Proteomes" id="UP000887574">
    <property type="component" value="Unplaced"/>
</dbReference>
<protein>
    <submittedName>
        <fullName evidence="3">Uncharacterized protein</fullName>
    </submittedName>
</protein>
<name>A0A915EGM1_9BILA</name>
<evidence type="ECO:0000313" key="2">
    <source>
        <dbReference type="Proteomes" id="UP000887574"/>
    </source>
</evidence>
<dbReference type="WBParaSite" id="jg6473">
    <property type="protein sequence ID" value="jg6473"/>
    <property type="gene ID" value="jg6473"/>
</dbReference>
<keyword evidence="2" id="KW-1185">Reference proteome</keyword>
<dbReference type="AlphaFoldDB" id="A0A915EGM1"/>
<organism evidence="2 3">
    <name type="scientific">Ditylenchus dipsaci</name>
    <dbReference type="NCBI Taxonomy" id="166011"/>
    <lineage>
        <taxon>Eukaryota</taxon>
        <taxon>Metazoa</taxon>
        <taxon>Ecdysozoa</taxon>
        <taxon>Nematoda</taxon>
        <taxon>Chromadorea</taxon>
        <taxon>Rhabditida</taxon>
        <taxon>Tylenchina</taxon>
        <taxon>Tylenchomorpha</taxon>
        <taxon>Sphaerularioidea</taxon>
        <taxon>Anguinidae</taxon>
        <taxon>Anguininae</taxon>
        <taxon>Ditylenchus</taxon>
    </lineage>
</organism>
<accession>A0A915EGM1</accession>
<reference evidence="3" key="1">
    <citation type="submission" date="2022-11" db="UniProtKB">
        <authorList>
            <consortium name="WormBaseParasite"/>
        </authorList>
    </citation>
    <scope>IDENTIFICATION</scope>
</reference>
<keyword evidence="1" id="KW-1133">Transmembrane helix</keyword>
<sequence>MGHHQLDPLVLLLSNMFHFDEDFDAEDYDDNEKQNSTTPIPHQHLGNIFGSEELWDEQVDGKATRKTSRRKEVKAQEANFYEDYFVDYNKFTLLLLVDALVMGLRQAIVYTCAINIAAAGAIVCMYRIVVGGAIIVGLRPNWINRR</sequence>
<evidence type="ECO:0000256" key="1">
    <source>
        <dbReference type="SAM" id="Phobius"/>
    </source>
</evidence>
<keyword evidence="1" id="KW-0472">Membrane</keyword>
<proteinExistence type="predicted"/>
<keyword evidence="1" id="KW-0812">Transmembrane</keyword>
<evidence type="ECO:0000313" key="3">
    <source>
        <dbReference type="WBParaSite" id="jg6473"/>
    </source>
</evidence>